<dbReference type="SMART" id="SM00710">
    <property type="entry name" value="PbH1"/>
    <property type="match status" value="7"/>
</dbReference>
<dbReference type="AlphaFoldDB" id="A0A644U9Q1"/>
<reference evidence="4" key="1">
    <citation type="submission" date="2019-08" db="EMBL/GenBank/DDBJ databases">
        <authorList>
            <person name="Kucharzyk K."/>
            <person name="Murdoch R.W."/>
            <person name="Higgins S."/>
            <person name="Loffler F."/>
        </authorList>
    </citation>
    <scope>NUCLEOTIDE SEQUENCE</scope>
</reference>
<accession>A0A644U9Q1</accession>
<dbReference type="InterPro" id="IPR001434">
    <property type="entry name" value="OmcB-like_DUF11"/>
</dbReference>
<dbReference type="InterPro" id="IPR012334">
    <property type="entry name" value="Pectin_lyas_fold"/>
</dbReference>
<gene>
    <name evidence="4" type="ORF">SDC9_21515</name>
</gene>
<evidence type="ECO:0000256" key="1">
    <source>
        <dbReference type="ARBA" id="ARBA00022737"/>
    </source>
</evidence>
<dbReference type="PANTHER" id="PTHR22990">
    <property type="entry name" value="F-BOX ONLY PROTEIN"/>
    <property type="match status" value="1"/>
</dbReference>
<dbReference type="InterPro" id="IPR006626">
    <property type="entry name" value="PbH1"/>
</dbReference>
<sequence length="600" mass="66214">MDHIQGIIDNASSGDTILFKGSAYTHLANIIINKTLNIVSDVGTTLSTCPAHPEDPIFRILSGGNGSIIEGFNINARETGIIIENASNIKIDNNNITAPDIAIKVLDSLNITFINNTIKNSGTGIFANNTNNTLIKNNTITNNNNGIVSTGNTNSTEVSYNNISNNGEFGAYFNNNGGLQDNIKLLYNYINNQGQSGIYINSSYNAFSVISNMITYNGKNGIYMDSGTNTSGQPTIEYNYLLYNTGFNEFQIQRVQTDDEHRAILVIGYNFYGANDRSMVRLCSKTTTGMIITELSEISKGMFQLTFKTNDTDKTVPEMISNYAKIYLNNNSQYQNILITNGTGIADFREYNYSSSGNEVYTYYLSKNALTINNSDIPEKLISIGSKISTTSIKTGQTTKYTITVTNIGEKIIKSINVKDMIPNFNIKSFSSNIGSFNKNTKIWTINTLNAGDKATLNIDITPNQVGTYKNTASLTGDGFNKKSSLTTLKVNQAVDIKNVNKVSASKVRKNKYFLAYTTIKNYGTSSKNIQVRMSPSKGLKTYNVNYKTKYNKKANKWVIKLPSKKSITLKMKIKGTTKGTKKVSFNVNGKKENKNVKVV</sequence>
<feature type="domain" description="Right handed beta helix" evidence="3">
    <location>
        <begin position="79"/>
        <end position="229"/>
    </location>
</feature>
<dbReference type="EMBL" id="VSSQ01000090">
    <property type="protein sequence ID" value="MPL75687.1"/>
    <property type="molecule type" value="Genomic_DNA"/>
</dbReference>
<dbReference type="Pfam" id="PF13229">
    <property type="entry name" value="Beta_helix"/>
    <property type="match status" value="1"/>
</dbReference>
<feature type="domain" description="DUF11" evidence="2">
    <location>
        <begin position="382"/>
        <end position="479"/>
    </location>
</feature>
<comment type="caution">
    <text evidence="4">The sequence shown here is derived from an EMBL/GenBank/DDBJ whole genome shotgun (WGS) entry which is preliminary data.</text>
</comment>
<dbReference type="InterPro" id="IPR051550">
    <property type="entry name" value="SCF-Subunits/Alg-Epimerases"/>
</dbReference>
<evidence type="ECO:0000259" key="3">
    <source>
        <dbReference type="Pfam" id="PF13229"/>
    </source>
</evidence>
<dbReference type="InterPro" id="IPR013783">
    <property type="entry name" value="Ig-like_fold"/>
</dbReference>
<evidence type="ECO:0000259" key="2">
    <source>
        <dbReference type="Pfam" id="PF01345"/>
    </source>
</evidence>
<evidence type="ECO:0000313" key="4">
    <source>
        <dbReference type="EMBL" id="MPL75687.1"/>
    </source>
</evidence>
<dbReference type="Gene3D" id="2.60.40.10">
    <property type="entry name" value="Immunoglobulins"/>
    <property type="match status" value="1"/>
</dbReference>
<evidence type="ECO:0008006" key="5">
    <source>
        <dbReference type="Google" id="ProtNLM"/>
    </source>
</evidence>
<protein>
    <recommendedName>
        <fullName evidence="5">DUF11 domain-containing protein</fullName>
    </recommendedName>
</protein>
<dbReference type="Pfam" id="PF01345">
    <property type="entry name" value="DUF11"/>
    <property type="match status" value="1"/>
</dbReference>
<organism evidence="4">
    <name type="scientific">bioreactor metagenome</name>
    <dbReference type="NCBI Taxonomy" id="1076179"/>
    <lineage>
        <taxon>unclassified sequences</taxon>
        <taxon>metagenomes</taxon>
        <taxon>ecological metagenomes</taxon>
    </lineage>
</organism>
<dbReference type="Gene3D" id="2.160.20.10">
    <property type="entry name" value="Single-stranded right-handed beta-helix, Pectin lyase-like"/>
    <property type="match status" value="1"/>
</dbReference>
<keyword evidence="1" id="KW-0677">Repeat</keyword>
<dbReference type="SUPFAM" id="SSF51126">
    <property type="entry name" value="Pectin lyase-like"/>
    <property type="match status" value="1"/>
</dbReference>
<name>A0A644U9Q1_9ZZZZ</name>
<proteinExistence type="predicted"/>
<dbReference type="InterPro" id="IPR011050">
    <property type="entry name" value="Pectin_lyase_fold/virulence"/>
</dbReference>
<dbReference type="PANTHER" id="PTHR22990:SF15">
    <property type="entry name" value="F-BOX ONLY PROTEIN 10"/>
    <property type="match status" value="1"/>
</dbReference>
<dbReference type="InterPro" id="IPR039448">
    <property type="entry name" value="Beta_helix"/>
</dbReference>